<dbReference type="InterPro" id="IPR050376">
    <property type="entry name" value="Pterin-4-alpha-carb_dehyd"/>
</dbReference>
<evidence type="ECO:0000256" key="4">
    <source>
        <dbReference type="HAMAP-Rule" id="MF_00434"/>
    </source>
</evidence>
<sequence length="112" mass="12906">MSELASKQCIPCTIGTPPLRGEELKEFHRQLDIGWQVVDEHHIQREFNFKNFRQALDFTNQIGELAEAQGHHPDIYLSWGKVRLVVYTHKIDGLSESDFVFAAKVDLMNKPV</sequence>
<dbReference type="PANTHER" id="PTHR42805:SF1">
    <property type="entry name" value="PTERIN-4-ALPHA-CARBINOLAMINE DEHYDRATASE-RELATED"/>
    <property type="match status" value="1"/>
</dbReference>
<evidence type="ECO:0000256" key="1">
    <source>
        <dbReference type="ARBA" id="ARBA00001554"/>
    </source>
</evidence>
<dbReference type="InterPro" id="IPR036428">
    <property type="entry name" value="PCD_sf"/>
</dbReference>
<gene>
    <name evidence="5" type="ORF">SAMN02745975_01860</name>
</gene>
<keyword evidence="6" id="KW-1185">Reference proteome</keyword>
<dbReference type="EC" id="4.2.1.96" evidence="4"/>
<comment type="similarity">
    <text evidence="2 4">Belongs to the pterin-4-alpha-carbinolamine dehydratase family.</text>
</comment>
<dbReference type="OrthoDB" id="9800108at2"/>
<reference evidence="6" key="1">
    <citation type="submission" date="2016-11" db="EMBL/GenBank/DDBJ databases">
        <authorList>
            <person name="Varghese N."/>
            <person name="Submissions S."/>
        </authorList>
    </citation>
    <scope>NUCLEOTIDE SEQUENCE [LARGE SCALE GENOMIC DNA]</scope>
    <source>
        <strain evidence="6">DSM 17957</strain>
    </source>
</reference>
<dbReference type="GO" id="GO:0008124">
    <property type="term" value="F:4-alpha-hydroxytetrahydrobiopterin dehydratase activity"/>
    <property type="evidence" value="ECO:0007669"/>
    <property type="project" value="UniProtKB-UniRule"/>
</dbReference>
<dbReference type="Gene3D" id="3.30.1360.20">
    <property type="entry name" value="Transcriptional coactivator/pterin dehydratase"/>
    <property type="match status" value="1"/>
</dbReference>
<keyword evidence="3 4" id="KW-0456">Lyase</keyword>
<dbReference type="SUPFAM" id="SSF55248">
    <property type="entry name" value="PCD-like"/>
    <property type="match status" value="1"/>
</dbReference>
<protein>
    <recommendedName>
        <fullName evidence="4">Putative pterin-4-alpha-carbinolamine dehydratase</fullName>
        <shortName evidence="4">PHS</shortName>
        <ecNumber evidence="4">4.2.1.96</ecNumber>
    </recommendedName>
    <alternativeName>
        <fullName evidence="4">4-alpha-hydroxy-tetrahydropterin dehydratase</fullName>
    </alternativeName>
    <alternativeName>
        <fullName evidence="4">Pterin carbinolamine dehydratase</fullName>
        <shortName evidence="4">PCD</shortName>
    </alternativeName>
</protein>
<accession>A0A1M6IHI7</accession>
<evidence type="ECO:0000313" key="5">
    <source>
        <dbReference type="EMBL" id="SHJ33899.1"/>
    </source>
</evidence>
<dbReference type="PANTHER" id="PTHR42805">
    <property type="entry name" value="PTERIN-4-ALPHA-CARBINOLAMINE DEHYDRATASE-RELATED"/>
    <property type="match status" value="1"/>
</dbReference>
<dbReference type="HAMAP" id="MF_00434">
    <property type="entry name" value="Pterin_4_alpha"/>
    <property type="match status" value="1"/>
</dbReference>
<dbReference type="RefSeq" id="WP_110941011.1">
    <property type="nucleotide sequence ID" value="NZ_FQZV01000021.1"/>
</dbReference>
<evidence type="ECO:0000256" key="2">
    <source>
        <dbReference type="ARBA" id="ARBA00006472"/>
    </source>
</evidence>
<evidence type="ECO:0000313" key="6">
    <source>
        <dbReference type="Proteomes" id="UP000184536"/>
    </source>
</evidence>
<dbReference type="EMBL" id="FQZV01000021">
    <property type="protein sequence ID" value="SHJ33899.1"/>
    <property type="molecule type" value="Genomic_DNA"/>
</dbReference>
<dbReference type="Proteomes" id="UP000184536">
    <property type="component" value="Unassembled WGS sequence"/>
</dbReference>
<dbReference type="AlphaFoldDB" id="A0A1M6IHI7"/>
<dbReference type="InterPro" id="IPR001533">
    <property type="entry name" value="Pterin_deHydtase"/>
</dbReference>
<dbReference type="Pfam" id="PF01329">
    <property type="entry name" value="Pterin_4a"/>
    <property type="match status" value="1"/>
</dbReference>
<name>A0A1M6IHI7_9FIRM</name>
<dbReference type="CDD" id="cd00913">
    <property type="entry name" value="PCD_DCoH_subfamily_a"/>
    <property type="match status" value="1"/>
</dbReference>
<dbReference type="STRING" id="1121919.SAMN02745975_01860"/>
<comment type="catalytic activity">
    <reaction evidence="1 4">
        <text>(4aS,6R)-4a-hydroxy-L-erythro-5,6,7,8-tetrahydrobiopterin = (6R)-L-erythro-6,7-dihydrobiopterin + H2O</text>
        <dbReference type="Rhea" id="RHEA:11920"/>
        <dbReference type="ChEBI" id="CHEBI:15377"/>
        <dbReference type="ChEBI" id="CHEBI:15642"/>
        <dbReference type="ChEBI" id="CHEBI:43120"/>
        <dbReference type="EC" id="4.2.1.96"/>
    </reaction>
</comment>
<proteinExistence type="inferred from homology"/>
<dbReference type="GO" id="GO:0006729">
    <property type="term" value="P:tetrahydrobiopterin biosynthetic process"/>
    <property type="evidence" value="ECO:0007669"/>
    <property type="project" value="InterPro"/>
</dbReference>
<organism evidence="5 6">
    <name type="scientific">Geosporobacter subterraneus DSM 17957</name>
    <dbReference type="NCBI Taxonomy" id="1121919"/>
    <lineage>
        <taxon>Bacteria</taxon>
        <taxon>Bacillati</taxon>
        <taxon>Bacillota</taxon>
        <taxon>Clostridia</taxon>
        <taxon>Peptostreptococcales</taxon>
        <taxon>Thermotaleaceae</taxon>
        <taxon>Geosporobacter</taxon>
    </lineage>
</organism>
<evidence type="ECO:0000256" key="3">
    <source>
        <dbReference type="ARBA" id="ARBA00023239"/>
    </source>
</evidence>